<reference evidence="1 2" key="1">
    <citation type="journal article" date="2015" name="PeerJ">
        <title>First genomic representation of candidate bacterial phylum KSB3 points to enhanced environmental sensing as a trigger of wastewater bulking.</title>
        <authorList>
            <person name="Sekiguchi Y."/>
            <person name="Ohashi A."/>
            <person name="Parks D.H."/>
            <person name="Yamauchi T."/>
            <person name="Tyson G.W."/>
            <person name="Hugenholtz P."/>
        </authorList>
    </citation>
    <scope>NUCLEOTIDE SEQUENCE [LARGE SCALE GENOMIC DNA]</scope>
</reference>
<evidence type="ECO:0000313" key="1">
    <source>
        <dbReference type="EMBL" id="GAK53529.1"/>
    </source>
</evidence>
<dbReference type="AlphaFoldDB" id="A0A0S6W551"/>
<protein>
    <submittedName>
        <fullName evidence="1">Uncharacterized protein</fullName>
    </submittedName>
</protein>
<dbReference type="STRING" id="1499966.U14_04794"/>
<accession>A0A0S6W551</accession>
<proteinExistence type="predicted"/>
<keyword evidence="2" id="KW-1185">Reference proteome</keyword>
<evidence type="ECO:0000313" key="2">
    <source>
        <dbReference type="Proteomes" id="UP000030700"/>
    </source>
</evidence>
<dbReference type="InterPro" id="IPR049210">
    <property type="entry name" value="DUF6812"/>
</dbReference>
<dbReference type="EMBL" id="DF820459">
    <property type="protein sequence ID" value="GAK53529.1"/>
    <property type="molecule type" value="Genomic_DNA"/>
</dbReference>
<organism evidence="1 2">
    <name type="scientific">Candidatus Moduliflexus flocculans</name>
    <dbReference type="NCBI Taxonomy" id="1499966"/>
    <lineage>
        <taxon>Bacteria</taxon>
        <taxon>Candidatus Moduliflexota</taxon>
        <taxon>Candidatus Moduliflexia</taxon>
        <taxon>Candidatus Moduliflexales</taxon>
        <taxon>Candidatus Moduliflexaceae</taxon>
    </lineage>
</organism>
<sequence>MSDFKIENGKFQFVPAELEANEAEFESVMEEYETSDIVDKTEVIIYTHDYRVRGKISLVPGARLTDYMVEAKAFLAVTDAEIHDKQGALLLKSPFLDINRDYIVLIVPAELAQVMS</sequence>
<name>A0A0S6W551_9BACT</name>
<gene>
    <name evidence="1" type="ORF">U14_04794</name>
</gene>
<dbReference type="Pfam" id="PF20660">
    <property type="entry name" value="DUF6812"/>
    <property type="match status" value="1"/>
</dbReference>
<dbReference type="Proteomes" id="UP000030700">
    <property type="component" value="Unassembled WGS sequence"/>
</dbReference>
<dbReference type="HOGENOM" id="CLU_2091968_0_0_0"/>